<dbReference type="Proteomes" id="UP000571751">
    <property type="component" value="Unassembled WGS sequence"/>
</dbReference>
<protein>
    <recommendedName>
        <fullName evidence="3">DUF354 domain-containing protein</fullName>
    </recommendedName>
</protein>
<comment type="caution">
    <text evidence="1">The sequence shown here is derived from an EMBL/GenBank/DDBJ whole genome shotgun (WGS) entry which is preliminary data.</text>
</comment>
<dbReference type="RefSeq" id="WP_181508144.1">
    <property type="nucleotide sequence ID" value="NZ_JACDUP010000002.1"/>
</dbReference>
<evidence type="ECO:0000313" key="2">
    <source>
        <dbReference type="Proteomes" id="UP000571751"/>
    </source>
</evidence>
<accession>A0A7J9PSF0</accession>
<organism evidence="1 2">
    <name type="scientific">Methanococcus maripaludis</name>
    <name type="common">Methanococcus deltae</name>
    <dbReference type="NCBI Taxonomy" id="39152"/>
    <lineage>
        <taxon>Archaea</taxon>
        <taxon>Methanobacteriati</taxon>
        <taxon>Methanobacteriota</taxon>
        <taxon>Methanomada group</taxon>
        <taxon>Methanococci</taxon>
        <taxon>Methanococcales</taxon>
        <taxon>Methanococcaceae</taxon>
        <taxon>Methanococcus</taxon>
    </lineage>
</organism>
<dbReference type="PIRSF" id="PIRSF005357">
    <property type="entry name" value="UCP005357"/>
    <property type="match status" value="1"/>
</dbReference>
<dbReference type="Pfam" id="PF04007">
    <property type="entry name" value="DUF354"/>
    <property type="match status" value="1"/>
</dbReference>
<evidence type="ECO:0000313" key="1">
    <source>
        <dbReference type="EMBL" id="MBA2869074.1"/>
    </source>
</evidence>
<dbReference type="EMBL" id="JACDUP010000002">
    <property type="protein sequence ID" value="MBA2869074.1"/>
    <property type="molecule type" value="Genomic_DNA"/>
</dbReference>
<gene>
    <name evidence="1" type="ORF">HNP95_001253</name>
</gene>
<evidence type="ECO:0008006" key="3">
    <source>
        <dbReference type="Google" id="ProtNLM"/>
    </source>
</evidence>
<reference evidence="1 2" key="1">
    <citation type="submission" date="2020-07" db="EMBL/GenBank/DDBJ databases">
        <title>Genomic Encyclopedia of Type Strains, Phase IV (KMG-V): Genome sequencing to study the core and pangenomes of soil and plant-associated prokaryotes.</title>
        <authorList>
            <person name="Whitman W."/>
        </authorList>
    </citation>
    <scope>NUCLEOTIDE SEQUENCE [LARGE SCALE GENOMIC DNA]</scope>
    <source>
        <strain evidence="1 2">C14</strain>
    </source>
</reference>
<dbReference type="Gene3D" id="3.40.50.2000">
    <property type="entry name" value="Glycogen Phosphorylase B"/>
    <property type="match status" value="1"/>
</dbReference>
<proteinExistence type="predicted"/>
<dbReference type="PANTHER" id="PTHR39662">
    <property type="entry name" value="DUF354 DOMAIN-CONTAINING PROTEIN-RELATED"/>
    <property type="match status" value="1"/>
</dbReference>
<dbReference type="SUPFAM" id="SSF53756">
    <property type="entry name" value="UDP-Glycosyltransferase/glycogen phosphorylase"/>
    <property type="match status" value="1"/>
</dbReference>
<dbReference type="AlphaFoldDB" id="A0A7J9PSF0"/>
<name>A0A7J9PSF0_METMI</name>
<sequence>MKIIVEIQHPAHVHQFRYLISELEKRGHTIHIITTDKEVTIKLLDSFGLKYDLIGKNVKGKFTKKMSVTLNSFLKVYKISKKFKPDVFISRRSPFSGLASKLLNKPHITFSDSDNITPFVNTIANMLSDVVITPSCCTKNISKKNIAVSGYKELMYLYPTYFKPDITVLKDLGVDSEKSYILIRFVGWDAYHDVGHQGISDKIKFVKKIAEYIPVFISSEKPLPEELEKYRLPTKPTQIHDVLYYAKLLVCDSQTMTTESAVMGTPAIRCNTFVGERDMGNFIELENKYGLIYNYSDQDIALCKALELIATPNLENIWKARQKSMLQDKIDVTSFMTWFTENYPYSFKKLQKNPDIQYQFK</sequence>
<dbReference type="PANTHER" id="PTHR39662:SF1">
    <property type="entry name" value="DUF354 DOMAIN-CONTAINING PROTEIN"/>
    <property type="match status" value="1"/>
</dbReference>
<dbReference type="InterPro" id="IPR007152">
    <property type="entry name" value="DUF354"/>
</dbReference>